<protein>
    <submittedName>
        <fullName evidence="2">Uncharacterized protein</fullName>
    </submittedName>
</protein>
<sequence>MASKQETFARQPSQNGGTSRDSHEITTDHQSPQPEPNSASAKHQSPLNWKKSKPTSRIFLSDISDDEPESGCDTVTGSPSSDSSGHDSPFKSSFVRDF</sequence>
<accession>A0A1B8Y1G0</accession>
<evidence type="ECO:0000256" key="1">
    <source>
        <dbReference type="SAM" id="MobiDB-lite"/>
    </source>
</evidence>
<reference evidence="2" key="1">
    <citation type="submission" date="2009-11" db="EMBL/GenBank/DDBJ databases">
        <authorList>
            <consortium name="US DOE Joint Genome Institute (JGI-PGF)"/>
            <person name="Ottilar R."/>
            <person name="Schmutz J."/>
            <person name="Salamov A."/>
            <person name="Cheng J.F."/>
            <person name="Lucas S."/>
            <person name="Pitluck S."/>
            <person name="Gundlach H."/>
            <person name="Guo Y."/>
            <person name="Haberer G."/>
            <person name="Nasrallah J."/>
            <person name="Mayer K.F.X."/>
            <person name="van de Peer Y."/>
            <person name="Weigel D."/>
            <person name="Grigoriev I.V."/>
        </authorList>
    </citation>
    <scope>NUCLEOTIDE SEQUENCE</scope>
    <source>
        <strain evidence="2">Nigerian</strain>
    </source>
</reference>
<gene>
    <name evidence="2" type="ORF">XENTR_v90027896mg</name>
</gene>
<dbReference type="EMBL" id="KV460563">
    <property type="protein sequence ID" value="OCA16770.1"/>
    <property type="molecule type" value="Genomic_DNA"/>
</dbReference>
<feature type="compositionally biased region" description="Polar residues" evidence="1">
    <location>
        <begin position="28"/>
        <end position="47"/>
    </location>
</feature>
<name>A0A1B8Y1G0_XENTR</name>
<reference evidence="2" key="3">
    <citation type="submission" date="2016-05" db="EMBL/GenBank/DDBJ databases">
        <title>WGS assembly of Xenopus tropicalis.</title>
        <authorList>
            <person name="Sessions A."/>
            <person name="Jenkins J."/>
            <person name="Mitros T."/>
            <person name="Lyons J.T."/>
            <person name="Dichmann D.S."/>
            <person name="Robert J."/>
            <person name="Harland R.M."/>
            <person name="Rokhsar D.S."/>
        </authorList>
    </citation>
    <scope>NUCLEOTIDE SEQUENCE</scope>
    <source>
        <strain evidence="2">Nigerian</strain>
    </source>
</reference>
<dbReference type="AlphaFoldDB" id="A0A1B8Y1G0"/>
<proteinExistence type="predicted"/>
<feature type="region of interest" description="Disordered" evidence="1">
    <location>
        <begin position="1"/>
        <end position="98"/>
    </location>
</feature>
<evidence type="ECO:0000313" key="2">
    <source>
        <dbReference type="EMBL" id="OCA16770.1"/>
    </source>
</evidence>
<feature type="compositionally biased region" description="Basic and acidic residues" evidence="1">
    <location>
        <begin position="84"/>
        <end position="98"/>
    </location>
</feature>
<feature type="compositionally biased region" description="Polar residues" evidence="1">
    <location>
        <begin position="1"/>
        <end position="19"/>
    </location>
</feature>
<organism evidence="2">
    <name type="scientific">Xenopus tropicalis</name>
    <name type="common">Western clawed frog</name>
    <name type="synonym">Silurana tropicalis</name>
    <dbReference type="NCBI Taxonomy" id="8364"/>
    <lineage>
        <taxon>Eukaryota</taxon>
        <taxon>Metazoa</taxon>
        <taxon>Chordata</taxon>
        <taxon>Craniata</taxon>
        <taxon>Vertebrata</taxon>
        <taxon>Euteleostomi</taxon>
        <taxon>Amphibia</taxon>
        <taxon>Batrachia</taxon>
        <taxon>Anura</taxon>
        <taxon>Pipoidea</taxon>
        <taxon>Pipidae</taxon>
        <taxon>Xenopodinae</taxon>
        <taxon>Xenopus</taxon>
        <taxon>Silurana</taxon>
    </lineage>
</organism>
<reference evidence="2" key="2">
    <citation type="journal article" date="2010" name="Science">
        <title>The genome of the Western clawed frog Xenopus tropicalis.</title>
        <authorList>
            <person name="Hellsten U."/>
            <person name="Harland R.M."/>
            <person name="Gilchrist M.J."/>
            <person name="Hendrix D."/>
            <person name="Jurka J."/>
            <person name="Kapitonov V."/>
            <person name="Ovcharenko I."/>
            <person name="Putnam N.H."/>
            <person name="Shu S."/>
            <person name="Taher L."/>
            <person name="Blitz I.L."/>
            <person name="Blumberg B."/>
            <person name="Dichmann D.S."/>
            <person name="Dubchak I."/>
            <person name="Amaya E."/>
            <person name="Detter J.C."/>
            <person name="Fletcher R."/>
            <person name="Gerhard D.S."/>
            <person name="Goodstein D."/>
            <person name="Graves T."/>
            <person name="Grigoriev I.V."/>
            <person name="Grimwood J."/>
            <person name="Kawashima T."/>
            <person name="Lindquist E."/>
            <person name="Lucas S.M."/>
            <person name="Mead P.E."/>
            <person name="Mitros T."/>
            <person name="Ogino H."/>
            <person name="Ohta Y."/>
            <person name="Poliakov A.V."/>
            <person name="Pollet N."/>
            <person name="Robert J."/>
            <person name="Salamov A."/>
            <person name="Sater A.K."/>
            <person name="Schmutz J."/>
            <person name="Terry A."/>
            <person name="Vize P.D."/>
            <person name="Warren W.C."/>
            <person name="Wells D."/>
            <person name="Wills A."/>
            <person name="Wilson R.K."/>
            <person name="Zimmerman L.B."/>
            <person name="Zorn A.M."/>
            <person name="Grainger R."/>
            <person name="Grammer T."/>
            <person name="Khokha M.K."/>
            <person name="Richardson P.M."/>
            <person name="Rokhsar D.S."/>
        </authorList>
    </citation>
    <scope>NUCLEOTIDE SEQUENCE [LARGE SCALE GENOMIC DNA]</scope>
    <source>
        <strain evidence="2">Nigerian</strain>
    </source>
</reference>